<accession>A0A928V2E3</accession>
<organism evidence="1 2">
    <name type="scientific">Cellvibrio polysaccharolyticus</name>
    <dbReference type="NCBI Taxonomy" id="2082724"/>
    <lineage>
        <taxon>Bacteria</taxon>
        <taxon>Pseudomonadati</taxon>
        <taxon>Pseudomonadota</taxon>
        <taxon>Gammaproteobacteria</taxon>
        <taxon>Cellvibrionales</taxon>
        <taxon>Cellvibrionaceae</taxon>
        <taxon>Cellvibrio</taxon>
    </lineage>
</organism>
<evidence type="ECO:0000313" key="1">
    <source>
        <dbReference type="EMBL" id="MBE8715701.1"/>
    </source>
</evidence>
<evidence type="ECO:0000313" key="2">
    <source>
        <dbReference type="Proteomes" id="UP000652567"/>
    </source>
</evidence>
<keyword evidence="2" id="KW-1185">Reference proteome</keyword>
<proteinExistence type="predicted"/>
<dbReference type="AlphaFoldDB" id="A0A928V2E3"/>
<gene>
    <name evidence="1" type="ORF">C4F51_00685</name>
</gene>
<sequence length="61" mass="7245">MSDQFIMRRTQLITLDDQEEVDSLNAACDRMEKLTGKKWSINKWMKKNAEIEAREGRKNEN</sequence>
<comment type="caution">
    <text evidence="1">The sequence shown here is derived from an EMBL/GenBank/DDBJ whole genome shotgun (WGS) entry which is preliminary data.</text>
</comment>
<dbReference type="Proteomes" id="UP000652567">
    <property type="component" value="Unassembled WGS sequence"/>
</dbReference>
<dbReference type="EMBL" id="PRDL01000001">
    <property type="protein sequence ID" value="MBE8715701.1"/>
    <property type="molecule type" value="Genomic_DNA"/>
</dbReference>
<reference evidence="1" key="1">
    <citation type="submission" date="2018-07" db="EMBL/GenBank/DDBJ databases">
        <title>Genome assembly of strain Ka43.</title>
        <authorList>
            <person name="Kukolya J."/>
            <person name="Nagy I."/>
            <person name="Horvath B."/>
            <person name="Toth A."/>
        </authorList>
    </citation>
    <scope>NUCLEOTIDE SEQUENCE</scope>
    <source>
        <strain evidence="1">KB43</strain>
    </source>
</reference>
<name>A0A928V2E3_9GAMM</name>
<protein>
    <submittedName>
        <fullName evidence="1">Uncharacterized protein</fullName>
    </submittedName>
</protein>
<dbReference type="RefSeq" id="WP_193906235.1">
    <property type="nucleotide sequence ID" value="NZ_PRDL01000001.1"/>
</dbReference>